<evidence type="ECO:0000256" key="1">
    <source>
        <dbReference type="SAM" id="Phobius"/>
    </source>
</evidence>
<keyword evidence="3" id="KW-1185">Reference proteome</keyword>
<dbReference type="AlphaFoldDB" id="A0A9P5CLS9"/>
<keyword evidence="1" id="KW-0472">Membrane</keyword>
<sequence>DQAKFDRAGWRLRVLLPCWITQISLLLVLIGTSAYLFAHAIEDSIEVRATAIAWECINIGISVISVLLTAYEIFRTMTEVLTPKTMLVTNLVKL</sequence>
<dbReference type="GeneID" id="63833113"/>
<dbReference type="OrthoDB" id="5211263at2759"/>
<name>A0A9P5CLS9_CRYP1</name>
<organism evidence="2 3">
    <name type="scientific">Cryphonectria parasitica (strain ATCC 38755 / EP155)</name>
    <dbReference type="NCBI Taxonomy" id="660469"/>
    <lineage>
        <taxon>Eukaryota</taxon>
        <taxon>Fungi</taxon>
        <taxon>Dikarya</taxon>
        <taxon>Ascomycota</taxon>
        <taxon>Pezizomycotina</taxon>
        <taxon>Sordariomycetes</taxon>
        <taxon>Sordariomycetidae</taxon>
        <taxon>Diaporthales</taxon>
        <taxon>Cryphonectriaceae</taxon>
        <taxon>Cryphonectria-Endothia species complex</taxon>
        <taxon>Cryphonectria</taxon>
    </lineage>
</organism>
<dbReference type="RefSeq" id="XP_040774600.1">
    <property type="nucleotide sequence ID" value="XM_040915984.1"/>
</dbReference>
<proteinExistence type="predicted"/>
<reference evidence="2" key="1">
    <citation type="journal article" date="2020" name="Phytopathology">
        <title>Genome sequence of the chestnut blight fungus Cryphonectria parasitica EP155: A fundamental resource for an archetypical invasive plant pathogen.</title>
        <authorList>
            <person name="Crouch J.A."/>
            <person name="Dawe A."/>
            <person name="Aerts A."/>
            <person name="Barry K."/>
            <person name="Churchill A.C.L."/>
            <person name="Grimwood J."/>
            <person name="Hillman B."/>
            <person name="Milgroom M.G."/>
            <person name="Pangilinan J."/>
            <person name="Smith M."/>
            <person name="Salamov A."/>
            <person name="Schmutz J."/>
            <person name="Yadav J."/>
            <person name="Grigoriev I.V."/>
            <person name="Nuss D."/>
        </authorList>
    </citation>
    <scope>NUCLEOTIDE SEQUENCE</scope>
    <source>
        <strain evidence="2">EP155</strain>
    </source>
</reference>
<dbReference type="EMBL" id="MU032349">
    <property type="protein sequence ID" value="KAF3763639.1"/>
    <property type="molecule type" value="Genomic_DNA"/>
</dbReference>
<feature type="non-terminal residue" evidence="2">
    <location>
        <position position="94"/>
    </location>
</feature>
<comment type="caution">
    <text evidence="2">The sequence shown here is derived from an EMBL/GenBank/DDBJ whole genome shotgun (WGS) entry which is preliminary data.</text>
</comment>
<accession>A0A9P5CLS9</accession>
<protein>
    <submittedName>
        <fullName evidence="2">Uncharacterized protein</fullName>
    </submittedName>
</protein>
<evidence type="ECO:0000313" key="3">
    <source>
        <dbReference type="Proteomes" id="UP000803844"/>
    </source>
</evidence>
<feature type="transmembrane region" description="Helical" evidence="1">
    <location>
        <begin position="49"/>
        <end position="74"/>
    </location>
</feature>
<feature type="transmembrane region" description="Helical" evidence="1">
    <location>
        <begin position="12"/>
        <end position="37"/>
    </location>
</feature>
<feature type="non-terminal residue" evidence="2">
    <location>
        <position position="1"/>
    </location>
</feature>
<keyword evidence="1" id="KW-0812">Transmembrane</keyword>
<gene>
    <name evidence="2" type="ORF">M406DRAFT_234525</name>
</gene>
<keyword evidence="1" id="KW-1133">Transmembrane helix</keyword>
<dbReference type="Proteomes" id="UP000803844">
    <property type="component" value="Unassembled WGS sequence"/>
</dbReference>
<evidence type="ECO:0000313" key="2">
    <source>
        <dbReference type="EMBL" id="KAF3763639.1"/>
    </source>
</evidence>